<dbReference type="Pfam" id="PF13529">
    <property type="entry name" value="Peptidase_C39_2"/>
    <property type="match status" value="1"/>
</dbReference>
<evidence type="ECO:0000256" key="1">
    <source>
        <dbReference type="SAM" id="Phobius"/>
    </source>
</evidence>
<proteinExistence type="predicted"/>
<dbReference type="Proteomes" id="UP001145072">
    <property type="component" value="Unassembled WGS sequence"/>
</dbReference>
<dbReference type="EMBL" id="JAMQJZ010000005">
    <property type="protein sequence ID" value="MDC3420291.1"/>
    <property type="molecule type" value="Genomic_DNA"/>
</dbReference>
<keyword evidence="1" id="KW-0812">Transmembrane</keyword>
<keyword evidence="4" id="KW-1185">Reference proteome</keyword>
<evidence type="ECO:0000313" key="3">
    <source>
        <dbReference type="EMBL" id="MDC3420291.1"/>
    </source>
</evidence>
<evidence type="ECO:0000259" key="2">
    <source>
        <dbReference type="Pfam" id="PF13529"/>
    </source>
</evidence>
<dbReference type="PANTHER" id="PTHR37806:SF1">
    <property type="entry name" value="PEPTIDASE C39-LIKE DOMAIN-CONTAINING PROTEIN"/>
    <property type="match status" value="1"/>
</dbReference>
<dbReference type="Gene3D" id="3.90.70.10">
    <property type="entry name" value="Cysteine proteinases"/>
    <property type="match status" value="1"/>
</dbReference>
<gene>
    <name evidence="3" type="ORF">NC661_07930</name>
</gene>
<feature type="domain" description="Peptidase C39-like" evidence="2">
    <location>
        <begin position="100"/>
        <end position="265"/>
    </location>
</feature>
<feature type="transmembrane region" description="Helical" evidence="1">
    <location>
        <begin position="33"/>
        <end position="53"/>
    </location>
</feature>
<keyword evidence="1" id="KW-1133">Transmembrane helix</keyword>
<dbReference type="InterPro" id="IPR039563">
    <property type="entry name" value="Peptidase_C39_single_dom"/>
</dbReference>
<feature type="transmembrane region" description="Helical" evidence="1">
    <location>
        <begin position="6"/>
        <end position="21"/>
    </location>
</feature>
<dbReference type="AlphaFoldDB" id="A0A9X3WL55"/>
<dbReference type="PANTHER" id="PTHR37806">
    <property type="entry name" value="LMO0724 PROTEIN"/>
    <property type="match status" value="1"/>
</dbReference>
<keyword evidence="1" id="KW-0472">Membrane</keyword>
<dbReference type="InterPro" id="IPR039564">
    <property type="entry name" value="Peptidase_C39-like"/>
</dbReference>
<name>A0A9X3WL55_9BACI</name>
<comment type="caution">
    <text evidence="3">The sequence shown here is derived from an EMBL/GenBank/DDBJ whole genome shotgun (WGS) entry which is preliminary data.</text>
</comment>
<dbReference type="RefSeq" id="WP_259868859.1">
    <property type="nucleotide sequence ID" value="NZ_JAMQJZ010000005.1"/>
</dbReference>
<protein>
    <submittedName>
        <fullName evidence="3">C39 family peptidase</fullName>
    </submittedName>
</protein>
<accession>A0A9X3WL55</accession>
<organism evidence="3 4">
    <name type="scientific">Aquibacillus koreensis</name>
    <dbReference type="NCBI Taxonomy" id="279446"/>
    <lineage>
        <taxon>Bacteria</taxon>
        <taxon>Bacillati</taxon>
        <taxon>Bacillota</taxon>
        <taxon>Bacilli</taxon>
        <taxon>Bacillales</taxon>
        <taxon>Bacillaceae</taxon>
        <taxon>Aquibacillus</taxon>
    </lineage>
</organism>
<sequence>MLQFIVITFSLMMTLILTFLAKKTRRHILKQAFMIYAILFGITSLITSGMILYNHKTGIYNWVKSHTVDEYVSATALPSERIESLLPIVEPIHMREEVHLDVPIIGQHPELPRGCEVTSLAMLLQYHDVDVDKMTLAKQIRKDDTPYKKTKNGVHFGNPHKGFVGSMYSFSKPGYGVYHEPVADLAKQYLGEQVVDFSGGSFEDILNHVNQDRPVWVITNVSYKKLSDKQFETWQTDDGPIQITMKEHSVLVVGYDEEYIYFNEPIKAEKRKVPIQNFKEAWVQMGKQAITVTP</sequence>
<evidence type="ECO:0000313" key="4">
    <source>
        <dbReference type="Proteomes" id="UP001145072"/>
    </source>
</evidence>
<reference evidence="3" key="1">
    <citation type="submission" date="2022-06" db="EMBL/GenBank/DDBJ databases">
        <title>Aquibacillus sp. a new bacterium isolated from soil saline samples.</title>
        <authorList>
            <person name="Galisteo C."/>
            <person name="De La Haba R."/>
            <person name="Sanchez-Porro C."/>
            <person name="Ventosa A."/>
        </authorList>
    </citation>
    <scope>NUCLEOTIDE SEQUENCE</scope>
    <source>
        <strain evidence="3">JCM 12387</strain>
    </source>
</reference>
<dbReference type="CDD" id="cd02549">
    <property type="entry name" value="Peptidase_C39A"/>
    <property type="match status" value="1"/>
</dbReference>